<organism evidence="2 3">
    <name type="scientific">Candidatus Magasanikbacteria bacterium GW2011_GWA2_42_32</name>
    <dbReference type="NCBI Taxonomy" id="1619039"/>
    <lineage>
        <taxon>Bacteria</taxon>
        <taxon>Candidatus Magasanikiibacteriota</taxon>
    </lineage>
</organism>
<keyword evidence="1" id="KW-0472">Membrane</keyword>
<feature type="transmembrane region" description="Helical" evidence="1">
    <location>
        <begin position="116"/>
        <end position="134"/>
    </location>
</feature>
<reference evidence="2 3" key="1">
    <citation type="journal article" date="2015" name="Nature">
        <title>rRNA introns, odd ribosomes, and small enigmatic genomes across a large radiation of phyla.</title>
        <authorList>
            <person name="Brown C.T."/>
            <person name="Hug L.A."/>
            <person name="Thomas B.C."/>
            <person name="Sharon I."/>
            <person name="Castelle C.J."/>
            <person name="Singh A."/>
            <person name="Wilkins M.J."/>
            <person name="Williams K.H."/>
            <person name="Banfield J.F."/>
        </authorList>
    </citation>
    <scope>NUCLEOTIDE SEQUENCE [LARGE SCALE GENOMIC DNA]</scope>
</reference>
<protein>
    <submittedName>
        <fullName evidence="2">Uncharacterized protein</fullName>
    </submittedName>
</protein>
<feature type="transmembrane region" description="Helical" evidence="1">
    <location>
        <begin position="9"/>
        <end position="26"/>
    </location>
</feature>
<keyword evidence="1" id="KW-0812">Transmembrane</keyword>
<proteinExistence type="predicted"/>
<gene>
    <name evidence="2" type="ORF">UV20_C0006G0027</name>
</gene>
<dbReference type="AlphaFoldDB" id="A0A0G1A714"/>
<evidence type="ECO:0000313" key="2">
    <source>
        <dbReference type="EMBL" id="KKS56744.1"/>
    </source>
</evidence>
<evidence type="ECO:0000256" key="1">
    <source>
        <dbReference type="SAM" id="Phobius"/>
    </source>
</evidence>
<name>A0A0G1A714_9BACT</name>
<feature type="transmembrane region" description="Helical" evidence="1">
    <location>
        <begin position="64"/>
        <end position="82"/>
    </location>
</feature>
<evidence type="ECO:0000313" key="3">
    <source>
        <dbReference type="Proteomes" id="UP000034837"/>
    </source>
</evidence>
<dbReference type="EMBL" id="LCDO01000006">
    <property type="protein sequence ID" value="KKS56744.1"/>
    <property type="molecule type" value="Genomic_DNA"/>
</dbReference>
<sequence>MDLIFKKSLVVASTTIMIDFLFHYFLTHPMESLTYFVIKFLLAFFVASAILGSNIYKNKIDRRWLIIFITGLFFSALMSIYYRSWELGEAGVPFGSRAPNIIGIARTNLILFSGTWWLGHTLFFIIGVWLSNLISNKK</sequence>
<feature type="transmembrane region" description="Helical" evidence="1">
    <location>
        <begin position="32"/>
        <end position="52"/>
    </location>
</feature>
<comment type="caution">
    <text evidence="2">The sequence shown here is derived from an EMBL/GenBank/DDBJ whole genome shotgun (WGS) entry which is preliminary data.</text>
</comment>
<keyword evidence="1" id="KW-1133">Transmembrane helix</keyword>
<dbReference type="Proteomes" id="UP000034837">
    <property type="component" value="Unassembled WGS sequence"/>
</dbReference>
<accession>A0A0G1A714</accession>